<reference evidence="2 3" key="1">
    <citation type="journal article" date="1979" name="Int. J. Syst. Evol. Microbiol.">
        <title>Bacillus globisporus subsp. marinus subsp. nov.</title>
        <authorList>
            <person name="Liu H."/>
        </authorList>
    </citation>
    <scope>NUCLEOTIDE SEQUENCE [LARGE SCALE GENOMIC DNA]</scope>
    <source>
        <strain evidence="2 3">DSM 1297</strain>
    </source>
</reference>
<name>A0ABV3PZS1_9BACL</name>
<keyword evidence="1" id="KW-0472">Membrane</keyword>
<keyword evidence="1" id="KW-1133">Transmembrane helix</keyword>
<feature type="transmembrane region" description="Helical" evidence="1">
    <location>
        <begin position="50"/>
        <end position="72"/>
    </location>
</feature>
<feature type="transmembrane region" description="Helical" evidence="1">
    <location>
        <begin position="131"/>
        <end position="156"/>
    </location>
</feature>
<dbReference type="RefSeq" id="WP_367777898.1">
    <property type="nucleotide sequence ID" value="NZ_JBFMIA010000001.1"/>
</dbReference>
<feature type="transmembrane region" description="Helical" evidence="1">
    <location>
        <begin position="86"/>
        <end position="111"/>
    </location>
</feature>
<comment type="caution">
    <text evidence="2">The sequence shown here is derived from an EMBL/GenBank/DDBJ whole genome shotgun (WGS) entry which is preliminary data.</text>
</comment>
<sequence>MKNIAVCCLASALAIFALFLFPIGLGKIATGVFSVSVVVGTSPALIATTLIVADIVLVLIVISVFVIALLLIKRHTDLCLEKPEKLGLCCLASALAIFTLFLFPIGLSILLDSGVRALGQIDANLSVLVNSITLLTIIIISLLIVLFTFIISVLLLRKKSTH</sequence>
<organism evidence="2 3">
    <name type="scientific">Jeotgalibacillus marinus</name>
    <dbReference type="NCBI Taxonomy" id="86667"/>
    <lineage>
        <taxon>Bacteria</taxon>
        <taxon>Bacillati</taxon>
        <taxon>Bacillota</taxon>
        <taxon>Bacilli</taxon>
        <taxon>Bacillales</taxon>
        <taxon>Caryophanaceae</taxon>
        <taxon>Jeotgalibacillus</taxon>
    </lineage>
</organism>
<accession>A0ABV3PZS1</accession>
<keyword evidence="1" id="KW-0812">Transmembrane</keyword>
<protein>
    <submittedName>
        <fullName evidence="2">Uncharacterized protein</fullName>
    </submittedName>
</protein>
<keyword evidence="3" id="KW-1185">Reference proteome</keyword>
<evidence type="ECO:0000256" key="1">
    <source>
        <dbReference type="SAM" id="Phobius"/>
    </source>
</evidence>
<gene>
    <name evidence="2" type="ORF">AB1471_02115</name>
</gene>
<evidence type="ECO:0000313" key="3">
    <source>
        <dbReference type="Proteomes" id="UP001556040"/>
    </source>
</evidence>
<dbReference type="Proteomes" id="UP001556040">
    <property type="component" value="Unassembled WGS sequence"/>
</dbReference>
<dbReference type="EMBL" id="JBFMIA010000001">
    <property type="protein sequence ID" value="MEW9500592.1"/>
    <property type="molecule type" value="Genomic_DNA"/>
</dbReference>
<evidence type="ECO:0000313" key="2">
    <source>
        <dbReference type="EMBL" id="MEW9500592.1"/>
    </source>
</evidence>
<proteinExistence type="predicted"/>